<keyword evidence="1" id="KW-0812">Transmembrane</keyword>
<feature type="transmembrane region" description="Helical" evidence="1">
    <location>
        <begin position="20"/>
        <end position="38"/>
    </location>
</feature>
<dbReference type="OrthoDB" id="2804213at2759"/>
<keyword evidence="1" id="KW-0472">Membrane</keyword>
<dbReference type="VEuPathDB" id="FungiDB:BD410DRAFT_449565"/>
<proteinExistence type="predicted"/>
<dbReference type="Proteomes" id="UP000294933">
    <property type="component" value="Unassembled WGS sequence"/>
</dbReference>
<evidence type="ECO:0000256" key="1">
    <source>
        <dbReference type="SAM" id="Phobius"/>
    </source>
</evidence>
<organism evidence="2 3">
    <name type="scientific">Rickenella mellea</name>
    <dbReference type="NCBI Taxonomy" id="50990"/>
    <lineage>
        <taxon>Eukaryota</taxon>
        <taxon>Fungi</taxon>
        <taxon>Dikarya</taxon>
        <taxon>Basidiomycota</taxon>
        <taxon>Agaricomycotina</taxon>
        <taxon>Agaricomycetes</taxon>
        <taxon>Hymenochaetales</taxon>
        <taxon>Rickenellaceae</taxon>
        <taxon>Rickenella</taxon>
    </lineage>
</organism>
<dbReference type="AlphaFoldDB" id="A0A4Y7PVZ0"/>
<gene>
    <name evidence="2" type="ORF">BD410DRAFT_449565</name>
</gene>
<reference evidence="2 3" key="1">
    <citation type="submission" date="2018-06" db="EMBL/GenBank/DDBJ databases">
        <title>A transcriptomic atlas of mushroom development highlights an independent origin of complex multicellularity.</title>
        <authorList>
            <consortium name="DOE Joint Genome Institute"/>
            <person name="Krizsan K."/>
            <person name="Almasi E."/>
            <person name="Merenyi Z."/>
            <person name="Sahu N."/>
            <person name="Viragh M."/>
            <person name="Koszo T."/>
            <person name="Mondo S."/>
            <person name="Kiss B."/>
            <person name="Balint B."/>
            <person name="Kues U."/>
            <person name="Barry K."/>
            <person name="Hegedus J.C."/>
            <person name="Henrissat B."/>
            <person name="Johnson J."/>
            <person name="Lipzen A."/>
            <person name="Ohm R."/>
            <person name="Nagy I."/>
            <person name="Pangilinan J."/>
            <person name="Yan J."/>
            <person name="Xiong Y."/>
            <person name="Grigoriev I.V."/>
            <person name="Hibbett D.S."/>
            <person name="Nagy L.G."/>
        </authorList>
    </citation>
    <scope>NUCLEOTIDE SEQUENCE [LARGE SCALE GENOMIC DNA]</scope>
    <source>
        <strain evidence="2 3">SZMC22713</strain>
    </source>
</reference>
<evidence type="ECO:0000313" key="3">
    <source>
        <dbReference type="Proteomes" id="UP000294933"/>
    </source>
</evidence>
<dbReference type="EMBL" id="ML170200">
    <property type="protein sequence ID" value="TDL19082.1"/>
    <property type="molecule type" value="Genomic_DNA"/>
</dbReference>
<protein>
    <submittedName>
        <fullName evidence="2">Uncharacterized protein</fullName>
    </submittedName>
</protein>
<accession>A0A4Y7PVZ0</accession>
<name>A0A4Y7PVZ0_9AGAM</name>
<sequence length="148" mass="16180">MKKVGLGNGLGYFILRDGTMYFLAKLLIGVIGTILFFIPASDTLGSWIGVLTSISHPLTYSITNRLVLNLRQVSHLQERNEPAIGTIQEPAFATNSLLGNLGAPLRVGPDEDDEIEQIGVDSEVEVGEEYGSVDDNRITEEFRDISDV</sequence>
<keyword evidence="3" id="KW-1185">Reference proteome</keyword>
<keyword evidence="1" id="KW-1133">Transmembrane helix</keyword>
<evidence type="ECO:0000313" key="2">
    <source>
        <dbReference type="EMBL" id="TDL19082.1"/>
    </source>
</evidence>